<gene>
    <name evidence="6" type="ORF">PROFUN_05477</name>
</gene>
<reference evidence="6 7" key="1">
    <citation type="journal article" date="2018" name="Genome Biol. Evol.">
        <title>Multiple Roots of Fruiting Body Formation in Amoebozoa.</title>
        <authorList>
            <person name="Hillmann F."/>
            <person name="Forbes G."/>
            <person name="Novohradska S."/>
            <person name="Ferling I."/>
            <person name="Riege K."/>
            <person name="Groth M."/>
            <person name="Westermann M."/>
            <person name="Marz M."/>
            <person name="Spaller T."/>
            <person name="Winckler T."/>
            <person name="Schaap P."/>
            <person name="Glockner G."/>
        </authorList>
    </citation>
    <scope>NUCLEOTIDE SEQUENCE [LARGE SCALE GENOMIC DNA]</scope>
    <source>
        <strain evidence="6 7">Jena</strain>
    </source>
</reference>
<dbReference type="GO" id="GO:0004364">
    <property type="term" value="F:glutathione transferase activity"/>
    <property type="evidence" value="ECO:0007669"/>
    <property type="project" value="InterPro"/>
</dbReference>
<name>A0A2P6NQU2_9EUKA</name>
<dbReference type="AlphaFoldDB" id="A0A2P6NQU2"/>
<dbReference type="Pfam" id="PF13409">
    <property type="entry name" value="GST_N_2"/>
    <property type="match status" value="1"/>
</dbReference>
<dbReference type="SFLD" id="SFLDG01206">
    <property type="entry name" value="Xi.1"/>
    <property type="match status" value="1"/>
</dbReference>
<dbReference type="PANTHER" id="PTHR32419">
    <property type="entry name" value="GLUTATHIONYL-HYDROQUINONE REDUCTASE"/>
    <property type="match status" value="1"/>
</dbReference>
<proteinExistence type="predicted"/>
<keyword evidence="7" id="KW-1185">Reference proteome</keyword>
<dbReference type="PANTHER" id="PTHR32419:SF6">
    <property type="entry name" value="GLUTATHIONE S-TRANSFERASE OMEGA-LIKE 1-RELATED"/>
    <property type="match status" value="1"/>
</dbReference>
<dbReference type="Pfam" id="PF13410">
    <property type="entry name" value="GST_C_2"/>
    <property type="match status" value="1"/>
</dbReference>
<dbReference type="EMBL" id="MDYQ01000032">
    <property type="protein sequence ID" value="PRP86336.1"/>
    <property type="molecule type" value="Genomic_DNA"/>
</dbReference>
<feature type="domain" description="GST C-terminal" evidence="5">
    <location>
        <begin position="160"/>
        <end position="294"/>
    </location>
</feature>
<feature type="binding site" evidence="2">
    <location>
        <begin position="116"/>
        <end position="119"/>
    </location>
    <ligand>
        <name>glutathione</name>
        <dbReference type="ChEBI" id="CHEBI:57925"/>
    </ligand>
</feature>
<sequence length="322" mass="38085">MNETKASWISDNEKDGRFKRPNTTFRNKLGGEDYPLEKGRYHLYVSWACPWAHRTIITRQLYGMDDITVNVVDYLLKRPAGWTLHAKDPDSTKDSVNGFERLRQVYEQSRPDYDGKVTVPILYDKKTKTIVNNESAEIIRQFNCVRSTYATRNQDIDIYPEQLRSKIDAVNEWIYNDINNGVYKAGFATSQTAYEEAFDKLFFSLDRAEKILSENRYLCGEDFTEADIRLWVTLIRFDVVYVVHFKCNLKRIEDYPNLSNYLRELYSWPCFRDTTNLFHIKHGYYESQEHINPFKIVPKGPLIDLDRPHDRERLKAGKKPRF</sequence>
<feature type="site" description="Lowers pKa of active site Cys" evidence="3">
    <location>
        <position position="284"/>
    </location>
</feature>
<evidence type="ECO:0000256" key="1">
    <source>
        <dbReference type="PIRSR" id="PIRSR015753-1"/>
    </source>
</evidence>
<dbReference type="InterPro" id="IPR040079">
    <property type="entry name" value="Glutathione_S-Trfase"/>
</dbReference>
<feature type="compositionally biased region" description="Polar residues" evidence="4">
    <location>
        <begin position="1"/>
        <end position="10"/>
    </location>
</feature>
<evidence type="ECO:0000256" key="2">
    <source>
        <dbReference type="PIRSR" id="PIRSR015753-2"/>
    </source>
</evidence>
<feature type="active site" description="Proton donor/acceptor" evidence="1">
    <location>
        <position position="183"/>
    </location>
</feature>
<dbReference type="InterPro" id="IPR036282">
    <property type="entry name" value="Glutathione-S-Trfase_C_sf"/>
</dbReference>
<dbReference type="SFLD" id="SFLDS00019">
    <property type="entry name" value="Glutathione_Transferase_(cytos"/>
    <property type="match status" value="1"/>
</dbReference>
<comment type="caution">
    <text evidence="6">The sequence shown here is derived from an EMBL/GenBank/DDBJ whole genome shotgun (WGS) entry which is preliminary data.</text>
</comment>
<evidence type="ECO:0000313" key="7">
    <source>
        <dbReference type="Proteomes" id="UP000241769"/>
    </source>
</evidence>
<dbReference type="SFLD" id="SFLDG01148">
    <property type="entry name" value="Xi_(cytGST)"/>
    <property type="match status" value="1"/>
</dbReference>
<dbReference type="Gene3D" id="1.20.1050.10">
    <property type="match status" value="1"/>
</dbReference>
<organism evidence="6 7">
    <name type="scientific">Planoprotostelium fungivorum</name>
    <dbReference type="NCBI Taxonomy" id="1890364"/>
    <lineage>
        <taxon>Eukaryota</taxon>
        <taxon>Amoebozoa</taxon>
        <taxon>Evosea</taxon>
        <taxon>Variosea</taxon>
        <taxon>Cavosteliida</taxon>
        <taxon>Cavosteliaceae</taxon>
        <taxon>Planoprotostelium</taxon>
    </lineage>
</organism>
<dbReference type="PIRSF" id="PIRSF015753">
    <property type="entry name" value="GST"/>
    <property type="match status" value="1"/>
</dbReference>
<protein>
    <submittedName>
        <fullName evidence="6">Glutathione transferase</fullName>
    </submittedName>
</protein>
<dbReference type="SUPFAM" id="SSF52833">
    <property type="entry name" value="Thioredoxin-like"/>
    <property type="match status" value="1"/>
</dbReference>
<evidence type="ECO:0000256" key="4">
    <source>
        <dbReference type="SAM" id="MobiDB-lite"/>
    </source>
</evidence>
<dbReference type="PROSITE" id="PS50405">
    <property type="entry name" value="GST_CTER"/>
    <property type="match status" value="1"/>
</dbReference>
<feature type="binding site" evidence="2">
    <location>
        <position position="82"/>
    </location>
    <ligand>
        <name>glutathione</name>
        <dbReference type="ChEBI" id="CHEBI:57925"/>
    </ligand>
</feature>
<accession>A0A2P6NQU2</accession>
<dbReference type="Gene3D" id="3.40.30.10">
    <property type="entry name" value="Glutaredoxin"/>
    <property type="match status" value="1"/>
</dbReference>
<dbReference type="InParanoid" id="A0A2P6NQU2"/>
<feature type="region of interest" description="Disordered" evidence="4">
    <location>
        <begin position="1"/>
        <end position="22"/>
    </location>
</feature>
<keyword evidence="6" id="KW-0808">Transferase</keyword>
<dbReference type="InterPro" id="IPR004045">
    <property type="entry name" value="Glutathione_S-Trfase_N"/>
</dbReference>
<evidence type="ECO:0000259" key="5">
    <source>
        <dbReference type="PROSITE" id="PS50405"/>
    </source>
</evidence>
<feature type="site" description="Lowers pKa of active site Cys" evidence="3">
    <location>
        <position position="241"/>
    </location>
</feature>
<dbReference type="InterPro" id="IPR010987">
    <property type="entry name" value="Glutathione-S-Trfase_C-like"/>
</dbReference>
<evidence type="ECO:0000256" key="3">
    <source>
        <dbReference type="PIRSR" id="PIRSR015753-3"/>
    </source>
</evidence>
<dbReference type="InterPro" id="IPR016639">
    <property type="entry name" value="GST_Omega/GSH"/>
</dbReference>
<dbReference type="InterPro" id="IPR047047">
    <property type="entry name" value="GST_Omega-like_C"/>
</dbReference>
<evidence type="ECO:0000313" key="6">
    <source>
        <dbReference type="EMBL" id="PRP86336.1"/>
    </source>
</evidence>
<dbReference type="STRING" id="1890364.A0A2P6NQU2"/>
<dbReference type="Proteomes" id="UP000241769">
    <property type="component" value="Unassembled WGS sequence"/>
</dbReference>
<dbReference type="OrthoDB" id="14734at2759"/>
<dbReference type="SUPFAM" id="SSF47616">
    <property type="entry name" value="GST C-terminal domain-like"/>
    <property type="match status" value="1"/>
</dbReference>
<dbReference type="GO" id="GO:0005737">
    <property type="term" value="C:cytoplasm"/>
    <property type="evidence" value="ECO:0007669"/>
    <property type="project" value="TreeGrafter"/>
</dbReference>
<dbReference type="InterPro" id="IPR036249">
    <property type="entry name" value="Thioredoxin-like_sf"/>
</dbReference>
<feature type="binding site" evidence="2">
    <location>
        <begin position="134"/>
        <end position="135"/>
    </location>
    <ligand>
        <name>glutathione</name>
        <dbReference type="ChEBI" id="CHEBI:57925"/>
    </ligand>
</feature>
<dbReference type="CDD" id="cd03190">
    <property type="entry name" value="GST_C_Omega_like"/>
    <property type="match status" value="1"/>
</dbReference>
<feature type="active site" description="Nucleophile" evidence="1">
    <location>
        <position position="49"/>
    </location>
</feature>